<evidence type="ECO:0000313" key="5">
    <source>
        <dbReference type="Proteomes" id="UP000051223"/>
    </source>
</evidence>
<keyword evidence="1" id="KW-0328">Glycosyltransferase</keyword>
<evidence type="ECO:0000259" key="3">
    <source>
        <dbReference type="Pfam" id="PF00534"/>
    </source>
</evidence>
<protein>
    <submittedName>
        <fullName evidence="4">Glycosyltransferase</fullName>
    </submittedName>
</protein>
<comment type="caution">
    <text evidence="4">The sequence shown here is derived from an EMBL/GenBank/DDBJ whole genome shotgun (WGS) entry which is preliminary data.</text>
</comment>
<dbReference type="InterPro" id="IPR001296">
    <property type="entry name" value="Glyco_trans_1"/>
</dbReference>
<dbReference type="eggNOG" id="COG0438">
    <property type="taxonomic scope" value="Bacteria"/>
</dbReference>
<reference evidence="4 5" key="1">
    <citation type="journal article" date="2015" name="Genome Announc.">
        <title>Expanding the biotechnology potential of lactobacilli through comparative genomics of 213 strains and associated genera.</title>
        <authorList>
            <person name="Sun Z."/>
            <person name="Harris H.M."/>
            <person name="McCann A."/>
            <person name="Guo C."/>
            <person name="Argimon S."/>
            <person name="Zhang W."/>
            <person name="Yang X."/>
            <person name="Jeffery I.B."/>
            <person name="Cooney J.C."/>
            <person name="Kagawa T.F."/>
            <person name="Liu W."/>
            <person name="Song Y."/>
            <person name="Salvetti E."/>
            <person name="Wrobel A."/>
            <person name="Rasinkangas P."/>
            <person name="Parkhill J."/>
            <person name="Rea M.C."/>
            <person name="O'Sullivan O."/>
            <person name="Ritari J."/>
            <person name="Douillard F.P."/>
            <person name="Paul Ross R."/>
            <person name="Yang R."/>
            <person name="Briner A.E."/>
            <person name="Felis G.E."/>
            <person name="de Vos W.M."/>
            <person name="Barrangou R."/>
            <person name="Klaenhammer T.R."/>
            <person name="Caufield P.W."/>
            <person name="Cui Y."/>
            <person name="Zhang H."/>
            <person name="O'Toole P.W."/>
        </authorList>
    </citation>
    <scope>NUCLEOTIDE SEQUENCE [LARGE SCALE GENOMIC DNA]</scope>
    <source>
        <strain evidence="4 5">DSM 5661</strain>
    </source>
</reference>
<feature type="domain" description="Glycosyl transferase family 1" evidence="3">
    <location>
        <begin position="314"/>
        <end position="469"/>
    </location>
</feature>
<dbReference type="GO" id="GO:0016757">
    <property type="term" value="F:glycosyltransferase activity"/>
    <property type="evidence" value="ECO:0007669"/>
    <property type="project" value="UniProtKB-KW"/>
</dbReference>
<keyword evidence="5" id="KW-1185">Reference proteome</keyword>
<gene>
    <name evidence="4" type="ORF">FC39_GL001103</name>
</gene>
<dbReference type="PATRIC" id="fig|1423754.3.peg.1134"/>
<dbReference type="AlphaFoldDB" id="A0A0R1YGK4"/>
<dbReference type="RefSeq" id="WP_025080304.1">
    <property type="nucleotide sequence ID" value="NZ_AZGI01000001.1"/>
</dbReference>
<name>A0A0R1YGK4_9LACO</name>
<evidence type="ECO:0000256" key="1">
    <source>
        <dbReference type="ARBA" id="ARBA00022676"/>
    </source>
</evidence>
<organism evidence="4 5">
    <name type="scientific">Lactobacillus hamsteri DSM 5661 = JCM 6256</name>
    <dbReference type="NCBI Taxonomy" id="1423754"/>
    <lineage>
        <taxon>Bacteria</taxon>
        <taxon>Bacillati</taxon>
        <taxon>Bacillota</taxon>
        <taxon>Bacilli</taxon>
        <taxon>Lactobacillales</taxon>
        <taxon>Lactobacillaceae</taxon>
        <taxon>Lactobacillus</taxon>
    </lineage>
</organism>
<dbReference type="STRING" id="1423754.FC39_GL001103"/>
<evidence type="ECO:0000256" key="2">
    <source>
        <dbReference type="ARBA" id="ARBA00022679"/>
    </source>
</evidence>
<evidence type="ECO:0000313" key="4">
    <source>
        <dbReference type="EMBL" id="KRM41295.1"/>
    </source>
</evidence>
<sequence>MHYFITTREDYNTSAIELAQVKRMQIFDALNVPCKIIELEKNDFNVESQDKLGTAGRVINIFRYFQNLPNKIEVNTVSALNHILNKEGLIRKENNAYYNDRAVIQAHLYNNRLYYVDFLDQYGFTVKRQFFFNNHVDYTEYFDDQAHLMIREFADNENNPVIRQYFCQSNQKKPMLTLTELRVGNDTLRFNKISEFQGYFLDEIAENDQAAVFYCDRCTQVLPAFEQMKKIVPSYVIFHSALTPSGYLDDQVYTVYQPVTQLTEKGKLQGVISSTTREAQDAKQALNVKNSYAIPVTFIDKNIQVDFDSRIPGKIIAVARVDVIKQLSHLIQAIIDLHDEHPELDLSIYGNNTDEAENQRLQKLVADNQAENYIHFCGFAQDLDEVYNSAQLEVLTSKNEGFAMALLEAQAHGCPAISYDINYGPADIIADGVSGKLIKANDQSALRNSIEELITNSNLMAEYSQGAYQNSKKFDFDHLKSTWNNFLIEERLV</sequence>
<proteinExistence type="predicted"/>
<dbReference type="Pfam" id="PF00534">
    <property type="entry name" value="Glycos_transf_1"/>
    <property type="match status" value="1"/>
</dbReference>
<dbReference type="Gene3D" id="3.40.50.2000">
    <property type="entry name" value="Glycogen Phosphorylase B"/>
    <property type="match status" value="2"/>
</dbReference>
<dbReference type="PANTHER" id="PTHR12526:SF629">
    <property type="entry name" value="TEICHURONIC ACID BIOSYNTHESIS GLYCOSYLTRANSFERASE TUAH-RELATED"/>
    <property type="match status" value="1"/>
</dbReference>
<dbReference type="OrthoDB" id="570545at2"/>
<dbReference type="EMBL" id="AZGI01000001">
    <property type="protein sequence ID" value="KRM41295.1"/>
    <property type="molecule type" value="Genomic_DNA"/>
</dbReference>
<keyword evidence="2 4" id="KW-0808">Transferase</keyword>
<accession>A0A0R1YGK4</accession>
<dbReference type="SUPFAM" id="SSF53756">
    <property type="entry name" value="UDP-Glycosyltransferase/glycogen phosphorylase"/>
    <property type="match status" value="1"/>
</dbReference>
<dbReference type="Proteomes" id="UP000051223">
    <property type="component" value="Unassembled WGS sequence"/>
</dbReference>
<dbReference type="PANTHER" id="PTHR12526">
    <property type="entry name" value="GLYCOSYLTRANSFERASE"/>
    <property type="match status" value="1"/>
</dbReference>